<dbReference type="EMBL" id="RAWM01000116">
    <property type="protein sequence ID" value="RKH62194.1"/>
    <property type="molecule type" value="Genomic_DNA"/>
</dbReference>
<dbReference type="GO" id="GO:0016853">
    <property type="term" value="F:isomerase activity"/>
    <property type="evidence" value="ECO:0007669"/>
    <property type="project" value="InterPro"/>
</dbReference>
<reference evidence="2" key="1">
    <citation type="submission" date="2018-09" db="EMBL/GenBank/DDBJ databases">
        <authorList>
            <person name="Livingstone P.G."/>
            <person name="Whitworth D.E."/>
        </authorList>
    </citation>
    <scope>NUCLEOTIDE SEQUENCE [LARGE SCALE GENOMIC DNA]</scope>
    <source>
        <strain evidence="2">AB047A</strain>
    </source>
</reference>
<evidence type="ECO:0000313" key="1">
    <source>
        <dbReference type="EMBL" id="RKH62194.1"/>
    </source>
</evidence>
<dbReference type="OrthoDB" id="9795355at2"/>
<proteinExistence type="predicted"/>
<dbReference type="AlphaFoldDB" id="A0A3A8QG50"/>
<gene>
    <name evidence="1" type="ORF">D7X96_30265</name>
</gene>
<protein>
    <submittedName>
        <fullName evidence="1">Aldose epimerase</fullName>
    </submittedName>
</protein>
<dbReference type="InterPro" id="IPR011013">
    <property type="entry name" value="Gal_mutarotase_sf_dom"/>
</dbReference>
<organism evidence="1 2">
    <name type="scientific">Corallococcus interemptor</name>
    <dbReference type="NCBI Taxonomy" id="2316720"/>
    <lineage>
        <taxon>Bacteria</taxon>
        <taxon>Pseudomonadati</taxon>
        <taxon>Myxococcota</taxon>
        <taxon>Myxococcia</taxon>
        <taxon>Myxococcales</taxon>
        <taxon>Cystobacterineae</taxon>
        <taxon>Myxococcaceae</taxon>
        <taxon>Corallococcus</taxon>
    </lineage>
</organism>
<dbReference type="RefSeq" id="WP_120549293.1">
    <property type="nucleotide sequence ID" value="NZ_RAWM01000116.1"/>
</dbReference>
<dbReference type="Pfam" id="PF01263">
    <property type="entry name" value="Aldose_epim"/>
    <property type="match status" value="1"/>
</dbReference>
<dbReference type="InterPro" id="IPR008183">
    <property type="entry name" value="Aldose_1/G6P_1-epimerase"/>
</dbReference>
<name>A0A3A8QG50_9BACT</name>
<keyword evidence="2" id="KW-1185">Reference proteome</keyword>
<dbReference type="PANTHER" id="PTHR11122">
    <property type="entry name" value="APOSPORY-ASSOCIATED PROTEIN C-RELATED"/>
    <property type="match status" value="1"/>
</dbReference>
<dbReference type="Gene3D" id="2.70.98.10">
    <property type="match status" value="1"/>
</dbReference>
<dbReference type="SUPFAM" id="SSF74650">
    <property type="entry name" value="Galactose mutarotase-like"/>
    <property type="match status" value="1"/>
</dbReference>
<dbReference type="Proteomes" id="UP000282656">
    <property type="component" value="Unassembled WGS sequence"/>
</dbReference>
<dbReference type="GO" id="GO:0005975">
    <property type="term" value="P:carbohydrate metabolic process"/>
    <property type="evidence" value="ECO:0007669"/>
    <property type="project" value="InterPro"/>
</dbReference>
<dbReference type="GO" id="GO:0030246">
    <property type="term" value="F:carbohydrate binding"/>
    <property type="evidence" value="ECO:0007669"/>
    <property type="project" value="InterPro"/>
</dbReference>
<accession>A0A3A8QG50</accession>
<comment type="caution">
    <text evidence="1">The sequence shown here is derived from an EMBL/GenBank/DDBJ whole genome shotgun (WGS) entry which is preliminary data.</text>
</comment>
<dbReference type="PANTHER" id="PTHR11122:SF13">
    <property type="entry name" value="GLUCOSE-6-PHOSPHATE 1-EPIMERASE"/>
    <property type="match status" value="1"/>
</dbReference>
<evidence type="ECO:0000313" key="2">
    <source>
        <dbReference type="Proteomes" id="UP000282656"/>
    </source>
</evidence>
<sequence>MSGPFPGIAGLETYALEDGDCRVEIIPTRGALVTRMVVDGDDVLYLDESTVADLTKNVRGGIPVLFPIAGPLPGDTYPADREAYTLPQHGFARKLPWTVRQADESMLVLRLSSSAETLRQFPWAFDAQLVFSLSGRRLTVDFDVANLGKRPMPLHLGYHPYFRVPQANKAQARVETDATHAWDNLAKHEVPFNGLDLTAQEVDLHLRDHSAPGTVLERGPGLRPVKLSWTEEFRMLVVWTLQGKDFVCVEPWTAAAGALATGEGLLHVAPEERVSLAFDIEA</sequence>
<dbReference type="InterPro" id="IPR014718">
    <property type="entry name" value="GH-type_carb-bd"/>
</dbReference>